<evidence type="ECO:0000256" key="12">
    <source>
        <dbReference type="SAM" id="MobiDB-lite"/>
    </source>
</evidence>
<dbReference type="Pfam" id="PF04564">
    <property type="entry name" value="U-box"/>
    <property type="match status" value="1"/>
</dbReference>
<dbReference type="GO" id="GO:0034450">
    <property type="term" value="F:ubiquitin-ubiquitin ligase activity"/>
    <property type="evidence" value="ECO:0007669"/>
    <property type="project" value="InterPro"/>
</dbReference>
<sequence>MDAHEQPSAPDAPDQEAMEQIRRRRVAKLGANPAEPAASTTTTTTTTTTKPPDTDTAPTEPVPTAPAPPESTVPPSSEKHEGRKRRASTDTDLGPVTVTSAAPRRHVGPVKEESIEDWADKTLNHIFRITVDPGREEDTHGHKLTFLPEMSQDALDADALPKLSVENLDQALIEMGTAWPHDRPLLDYLLPCWKRVVRQIRTLRSPAPQKEAMLKEARRLCFSNCILGLTTPELFGRSPDLFPSHESLMPFVLRSLESDVGLDLDFYSEAVARLDEDDSIEPLFVKALADLSAKLATMTMNDDYKPYVAALTTYSKFPPLLNAVARHPCFHMAQSAPGIEKHTILGPFFRLSPLQADVAKLYFASPKTMDKGRIQSAQSALQITLVAHQADLRSIVDSLIRASTETRNKVLDWFAHVMNVNHKRRAIQVDPTEVSSDGFMINVTVVLDYLCEPFMDTTFSKIDRIDVDYFRRSPRLDIRDETKINADQHQSDAYYAVKVDGPSNFITEVFFLTLAAHHYGAEAANAKLKSLDREIKHFEKQLALLESERQKVLHSPAQLAQYDTALKKYKDLVDRYIATRHTLEGILVDQKMQGRAVQFMRYVSVWLLRVASRTPYTPDKPLKLPLPESQPDAFSCLPEYALQDVVETFKFVFRYVPQTIVSAVGDEVIALCLTFLESSEYIRNPYLKSSLVSLLYSGTWPLFHLARGVLGDLLTSTRFANDYLLHAVMKFYIECESTGAHTQFYDKFNIRFEIFHVIKCVWTNDLYKEQLTQASKTDRSFFVRFVNMLMNDATYVLDEGLSKFPKIKELTEALRDQHLPQPERQKKEEELQAAEGQAQSYMQLANETVAMMKLFTSALSEAFTMPEIVTRLAGMLDYNLDILTGPKSRHLVVANPEKYHFNPKTLMPELVDIYLNLGASPAFIDAVAADGRSYKPETFSSTTRILQSRYLKSEPDLRRWEALCRRFADAKERFDQAEMDFGDVPPEFEDPIMGDLMKDPVLLPSKHVVDRSTIVQHLLSDQKDPFTRQPMTIDDAVPDDALRHRIEQWKAERKAEAQAKAAGGAAAGDGAGDAMDTTE</sequence>
<feature type="compositionally biased region" description="Pro residues" evidence="12">
    <location>
        <begin position="60"/>
        <end position="72"/>
    </location>
</feature>
<dbReference type="GO" id="GO:0006511">
    <property type="term" value="P:ubiquitin-dependent protein catabolic process"/>
    <property type="evidence" value="ECO:0007669"/>
    <property type="project" value="InterPro"/>
</dbReference>
<keyword evidence="6" id="KW-0963">Cytoplasm</keyword>
<dbReference type="PANTHER" id="PTHR13931">
    <property type="entry name" value="UBIQUITINATION FACTOR E4"/>
    <property type="match status" value="1"/>
</dbReference>
<dbReference type="FunFam" id="3.30.40.10:FF:000055">
    <property type="entry name" value="Ubiquitin conjugation factor e4 a"/>
    <property type="match status" value="1"/>
</dbReference>
<keyword evidence="15" id="KW-1185">Reference proteome</keyword>
<protein>
    <recommendedName>
        <fullName evidence="13">U-box domain-containing protein</fullName>
    </recommendedName>
</protein>
<dbReference type="PANTHER" id="PTHR13931:SF2">
    <property type="entry name" value="UBIQUITIN CONJUGATION FACTOR E4 B"/>
    <property type="match status" value="1"/>
</dbReference>
<dbReference type="GO" id="GO:0000151">
    <property type="term" value="C:ubiquitin ligase complex"/>
    <property type="evidence" value="ECO:0007669"/>
    <property type="project" value="InterPro"/>
</dbReference>
<reference evidence="14" key="1">
    <citation type="journal article" date="2023" name="Mol. Plant Microbe Interact.">
        <title>Elucidating the Obligate Nature and Biological Capacity of an Invasive Fungal Corn Pathogen.</title>
        <authorList>
            <person name="MacCready J.S."/>
            <person name="Roggenkamp E.M."/>
            <person name="Gdanetz K."/>
            <person name="Chilvers M.I."/>
        </authorList>
    </citation>
    <scope>NUCLEOTIDE SEQUENCE</scope>
    <source>
        <strain evidence="14">PM02</strain>
    </source>
</reference>
<dbReference type="SMART" id="SM00504">
    <property type="entry name" value="Ubox"/>
    <property type="match status" value="1"/>
</dbReference>
<evidence type="ECO:0000256" key="7">
    <source>
        <dbReference type="ARBA" id="ARBA00022679"/>
    </source>
</evidence>
<comment type="catalytic activity">
    <reaction evidence="1">
        <text>S-ubiquitinyl-[E2 ubiquitin-conjugating enzyme]-L-cysteine + [acceptor protein]-L-lysine = [E2 ubiquitin-conjugating enzyme]-L-cysteine + N(6)-ubiquitinyl-[acceptor protein]-L-lysine.</text>
        <dbReference type="EC" id="2.3.2.27"/>
    </reaction>
</comment>
<dbReference type="InterPro" id="IPR003613">
    <property type="entry name" value="Ubox_domain"/>
</dbReference>
<evidence type="ECO:0000256" key="8">
    <source>
        <dbReference type="ARBA" id="ARBA00022786"/>
    </source>
</evidence>
<feature type="region of interest" description="Disordered" evidence="12">
    <location>
        <begin position="1"/>
        <end position="113"/>
    </location>
</feature>
<evidence type="ECO:0000256" key="3">
    <source>
        <dbReference type="ARBA" id="ARBA00004496"/>
    </source>
</evidence>
<evidence type="ECO:0000256" key="5">
    <source>
        <dbReference type="ARBA" id="ARBA00007434"/>
    </source>
</evidence>
<dbReference type="Proteomes" id="UP001217918">
    <property type="component" value="Unassembled WGS sequence"/>
</dbReference>
<feature type="domain" description="U-box" evidence="13">
    <location>
        <begin position="983"/>
        <end position="1056"/>
    </location>
</feature>
<evidence type="ECO:0000256" key="4">
    <source>
        <dbReference type="ARBA" id="ARBA00004906"/>
    </source>
</evidence>
<dbReference type="Gene3D" id="3.30.40.10">
    <property type="entry name" value="Zinc/RING finger domain, C3HC4 (zinc finger)"/>
    <property type="match status" value="1"/>
</dbReference>
<name>A0AAD9I7D6_9PEZI</name>
<keyword evidence="9" id="KW-0697">Rotamase</keyword>
<feature type="region of interest" description="Disordered" evidence="12">
    <location>
        <begin position="1051"/>
        <end position="1079"/>
    </location>
</feature>
<comment type="caution">
    <text evidence="14">The sequence shown here is derived from an EMBL/GenBank/DDBJ whole genome shotgun (WGS) entry which is preliminary data.</text>
</comment>
<comment type="pathway">
    <text evidence="4">Protein modification; protein ubiquitination.</text>
</comment>
<dbReference type="InterPro" id="IPR045132">
    <property type="entry name" value="UBE4"/>
</dbReference>
<evidence type="ECO:0000256" key="10">
    <source>
        <dbReference type="ARBA" id="ARBA00023242"/>
    </source>
</evidence>
<dbReference type="PROSITE" id="PS51698">
    <property type="entry name" value="U_BOX"/>
    <property type="match status" value="1"/>
</dbReference>
<organism evidence="14 15">
    <name type="scientific">Phyllachora maydis</name>
    <dbReference type="NCBI Taxonomy" id="1825666"/>
    <lineage>
        <taxon>Eukaryota</taxon>
        <taxon>Fungi</taxon>
        <taxon>Dikarya</taxon>
        <taxon>Ascomycota</taxon>
        <taxon>Pezizomycotina</taxon>
        <taxon>Sordariomycetes</taxon>
        <taxon>Sordariomycetidae</taxon>
        <taxon>Phyllachorales</taxon>
        <taxon>Phyllachoraceae</taxon>
        <taxon>Phyllachora</taxon>
    </lineage>
</organism>
<evidence type="ECO:0000256" key="11">
    <source>
        <dbReference type="SAM" id="Coils"/>
    </source>
</evidence>
<evidence type="ECO:0000256" key="9">
    <source>
        <dbReference type="ARBA" id="ARBA00023110"/>
    </source>
</evidence>
<dbReference type="EMBL" id="JAQQPM010000006">
    <property type="protein sequence ID" value="KAK2072576.1"/>
    <property type="molecule type" value="Genomic_DNA"/>
</dbReference>
<keyword evidence="9" id="KW-0413">Isomerase</keyword>
<evidence type="ECO:0000313" key="14">
    <source>
        <dbReference type="EMBL" id="KAK2072576.1"/>
    </source>
</evidence>
<evidence type="ECO:0000259" key="13">
    <source>
        <dbReference type="PROSITE" id="PS51698"/>
    </source>
</evidence>
<accession>A0AAD9I7D6</accession>
<keyword evidence="11" id="KW-0175">Coiled coil</keyword>
<dbReference type="Pfam" id="PF10408">
    <property type="entry name" value="Ufd2P_core"/>
    <property type="match status" value="1"/>
</dbReference>
<evidence type="ECO:0000256" key="2">
    <source>
        <dbReference type="ARBA" id="ARBA00004123"/>
    </source>
</evidence>
<dbReference type="GO" id="GO:0005737">
    <property type="term" value="C:cytoplasm"/>
    <property type="evidence" value="ECO:0007669"/>
    <property type="project" value="UniProtKB-SubCell"/>
</dbReference>
<evidence type="ECO:0000256" key="6">
    <source>
        <dbReference type="ARBA" id="ARBA00022490"/>
    </source>
</evidence>
<dbReference type="GO" id="GO:0036503">
    <property type="term" value="P:ERAD pathway"/>
    <property type="evidence" value="ECO:0007669"/>
    <property type="project" value="InterPro"/>
</dbReference>
<proteinExistence type="inferred from homology"/>
<comment type="similarity">
    <text evidence="5">Belongs to the ubiquitin conjugation factor E4 family.</text>
</comment>
<dbReference type="InterPro" id="IPR013083">
    <property type="entry name" value="Znf_RING/FYVE/PHD"/>
</dbReference>
<keyword evidence="10" id="KW-0539">Nucleus</keyword>
<dbReference type="SUPFAM" id="SSF57850">
    <property type="entry name" value="RING/U-box"/>
    <property type="match status" value="1"/>
</dbReference>
<dbReference type="InterPro" id="IPR019474">
    <property type="entry name" value="Ub_conjug_fac_E4_core"/>
</dbReference>
<dbReference type="AlphaFoldDB" id="A0AAD9I7D6"/>
<dbReference type="GO" id="GO:0005634">
    <property type="term" value="C:nucleus"/>
    <property type="evidence" value="ECO:0007669"/>
    <property type="project" value="UniProtKB-SubCell"/>
</dbReference>
<evidence type="ECO:0000256" key="1">
    <source>
        <dbReference type="ARBA" id="ARBA00000900"/>
    </source>
</evidence>
<keyword evidence="8" id="KW-0833">Ubl conjugation pathway</keyword>
<feature type="compositionally biased region" description="Low complexity" evidence="12">
    <location>
        <begin position="33"/>
        <end position="59"/>
    </location>
</feature>
<dbReference type="GO" id="GO:0003755">
    <property type="term" value="F:peptidyl-prolyl cis-trans isomerase activity"/>
    <property type="evidence" value="ECO:0007669"/>
    <property type="project" value="UniProtKB-KW"/>
</dbReference>
<feature type="coiled-coil region" evidence="11">
    <location>
        <begin position="521"/>
        <end position="548"/>
    </location>
</feature>
<keyword evidence="7" id="KW-0808">Transferase</keyword>
<gene>
    <name evidence="14" type="ORF">P8C59_006923</name>
</gene>
<evidence type="ECO:0000313" key="15">
    <source>
        <dbReference type="Proteomes" id="UP001217918"/>
    </source>
</evidence>
<dbReference type="GO" id="GO:0000209">
    <property type="term" value="P:protein polyubiquitination"/>
    <property type="evidence" value="ECO:0007669"/>
    <property type="project" value="TreeGrafter"/>
</dbReference>
<comment type="subcellular location">
    <subcellularLocation>
        <location evidence="3">Cytoplasm</location>
    </subcellularLocation>
    <subcellularLocation>
        <location evidence="2">Nucleus</location>
    </subcellularLocation>
</comment>